<organism evidence="2 3">
    <name type="scientific">Peribacillus glennii</name>
    <dbReference type="NCBI Taxonomy" id="2303991"/>
    <lineage>
        <taxon>Bacteria</taxon>
        <taxon>Bacillati</taxon>
        <taxon>Bacillota</taxon>
        <taxon>Bacilli</taxon>
        <taxon>Bacillales</taxon>
        <taxon>Bacillaceae</taxon>
        <taxon>Peribacillus</taxon>
    </lineage>
</organism>
<dbReference type="Proteomes" id="UP000262939">
    <property type="component" value="Unassembled WGS sequence"/>
</dbReference>
<proteinExistence type="predicted"/>
<feature type="region of interest" description="Disordered" evidence="1">
    <location>
        <begin position="1"/>
        <end position="34"/>
    </location>
</feature>
<dbReference type="EMBL" id="QVTD01000021">
    <property type="protein sequence ID" value="RFU60863.1"/>
    <property type="molecule type" value="Genomic_DNA"/>
</dbReference>
<dbReference type="OrthoDB" id="2896920at2"/>
<gene>
    <name evidence="2" type="ORF">D0466_19985</name>
</gene>
<dbReference type="AlphaFoldDB" id="A0A372L6U3"/>
<evidence type="ECO:0000313" key="2">
    <source>
        <dbReference type="EMBL" id="RFU60863.1"/>
    </source>
</evidence>
<reference evidence="2 3" key="1">
    <citation type="submission" date="2018-08" db="EMBL/GenBank/DDBJ databases">
        <title>Bacillus chawlae sp. nov., Bacillus glennii sp. nov., and Bacillus saganii sp. nov. Isolated from the Vehicle Assembly Building at Kennedy Space Center where the Viking Spacecraft were Assembled.</title>
        <authorList>
            <person name="Seuylemezian A."/>
            <person name="Vaishampayan P."/>
        </authorList>
    </citation>
    <scope>NUCLEOTIDE SEQUENCE [LARGE SCALE GENOMIC DNA]</scope>
    <source>
        <strain evidence="2 3">V44-8</strain>
    </source>
</reference>
<evidence type="ECO:0000256" key="1">
    <source>
        <dbReference type="SAM" id="MobiDB-lite"/>
    </source>
</evidence>
<name>A0A372L6U3_9BACI</name>
<sequence>MGGDQKKSAIDAGQPLMTTGTTEAGFDWSPGKNKSAAFESNHLRRNGLISRIGSDNISLSRNNLIGRGGNGSI</sequence>
<accession>A0A372L6U3</accession>
<keyword evidence="3" id="KW-1185">Reference proteome</keyword>
<dbReference type="RefSeq" id="WP_117324278.1">
    <property type="nucleotide sequence ID" value="NZ_QVTD01000021.1"/>
</dbReference>
<protein>
    <submittedName>
        <fullName evidence="2">Uncharacterized protein</fullName>
    </submittedName>
</protein>
<evidence type="ECO:0000313" key="3">
    <source>
        <dbReference type="Proteomes" id="UP000262939"/>
    </source>
</evidence>
<comment type="caution">
    <text evidence="2">The sequence shown here is derived from an EMBL/GenBank/DDBJ whole genome shotgun (WGS) entry which is preliminary data.</text>
</comment>